<organism evidence="1 2">
    <name type="scientific">Trichonephila inaurata madagascariensis</name>
    <dbReference type="NCBI Taxonomy" id="2747483"/>
    <lineage>
        <taxon>Eukaryota</taxon>
        <taxon>Metazoa</taxon>
        <taxon>Ecdysozoa</taxon>
        <taxon>Arthropoda</taxon>
        <taxon>Chelicerata</taxon>
        <taxon>Arachnida</taxon>
        <taxon>Araneae</taxon>
        <taxon>Araneomorphae</taxon>
        <taxon>Entelegynae</taxon>
        <taxon>Araneoidea</taxon>
        <taxon>Nephilidae</taxon>
        <taxon>Trichonephila</taxon>
        <taxon>Trichonephila inaurata</taxon>
    </lineage>
</organism>
<feature type="non-terminal residue" evidence="1">
    <location>
        <position position="1"/>
    </location>
</feature>
<dbReference type="InterPro" id="IPR036865">
    <property type="entry name" value="CRAL-TRIO_dom_sf"/>
</dbReference>
<dbReference type="Proteomes" id="UP000886998">
    <property type="component" value="Unassembled WGS sequence"/>
</dbReference>
<gene>
    <name evidence="1" type="ORF">TNIN_266901</name>
</gene>
<reference evidence="1" key="1">
    <citation type="submission" date="2020-08" db="EMBL/GenBank/DDBJ databases">
        <title>Multicomponent nature underlies the extraordinary mechanical properties of spider dragline silk.</title>
        <authorList>
            <person name="Kono N."/>
            <person name="Nakamura H."/>
            <person name="Mori M."/>
            <person name="Yoshida Y."/>
            <person name="Ohtoshi R."/>
            <person name="Malay A.D."/>
            <person name="Moran D.A.P."/>
            <person name="Tomita M."/>
            <person name="Numata K."/>
            <person name="Arakawa K."/>
        </authorList>
    </citation>
    <scope>NUCLEOTIDE SEQUENCE</scope>
</reference>
<dbReference type="Gene3D" id="3.40.525.10">
    <property type="entry name" value="CRAL-TRIO lipid binding domain"/>
    <property type="match status" value="1"/>
</dbReference>
<protein>
    <submittedName>
        <fullName evidence="1">Uncharacterized protein</fullName>
    </submittedName>
</protein>
<comment type="caution">
    <text evidence="1">The sequence shown here is derived from an EMBL/GenBank/DDBJ whole genome shotgun (WGS) entry which is preliminary data.</text>
</comment>
<dbReference type="OrthoDB" id="6423696at2759"/>
<dbReference type="EMBL" id="BMAV01003531">
    <property type="protein sequence ID" value="GFY43181.1"/>
    <property type="molecule type" value="Genomic_DNA"/>
</dbReference>
<name>A0A8X6X0D9_9ARAC</name>
<proteinExistence type="predicted"/>
<evidence type="ECO:0000313" key="1">
    <source>
        <dbReference type="EMBL" id="GFY43181.1"/>
    </source>
</evidence>
<accession>A0A8X6X0D9</accession>
<evidence type="ECO:0000313" key="2">
    <source>
        <dbReference type="Proteomes" id="UP000886998"/>
    </source>
</evidence>
<keyword evidence="2" id="KW-1185">Reference proteome</keyword>
<sequence length="127" mass="14629">GNFNLKKCEYLFRENLACRAIYDIDSFADHGRIPEVVEKYGFVSPFGFAKDGTPLLYVAMGRGDLYGFVASICSYEICWYGSTCFETDLKRARMEGKKWEKPTLIKLCMINFLEEVVKDNEHIIESL</sequence>
<dbReference type="AlphaFoldDB" id="A0A8X6X0D9"/>